<dbReference type="FunFam" id="3.60.20.30:FF:000001">
    <property type="entry name" value="Isoaspartyl peptidase/L-asparaginase"/>
    <property type="match status" value="1"/>
</dbReference>
<evidence type="ECO:0000313" key="9">
    <source>
        <dbReference type="EMBL" id="GCE26451.1"/>
    </source>
</evidence>
<dbReference type="Gene3D" id="3.60.20.30">
    <property type="entry name" value="(Glycosyl)asparaginase"/>
    <property type="match status" value="1"/>
</dbReference>
<evidence type="ECO:0000256" key="3">
    <source>
        <dbReference type="ARBA" id="ARBA00022801"/>
    </source>
</evidence>
<comment type="caution">
    <text evidence="9">The sequence shown here is derived from an EMBL/GenBank/DDBJ whole genome shotgun (WGS) entry which is preliminary data.</text>
</comment>
<dbReference type="GO" id="GO:0006508">
    <property type="term" value="P:proteolysis"/>
    <property type="evidence" value="ECO:0007669"/>
    <property type="project" value="UniProtKB-KW"/>
</dbReference>
<feature type="binding site" evidence="7">
    <location>
        <begin position="212"/>
        <end position="215"/>
    </location>
    <ligand>
        <name>substrate</name>
    </ligand>
</feature>
<feature type="binding site" evidence="7">
    <location>
        <begin position="234"/>
        <end position="237"/>
    </location>
    <ligand>
        <name>substrate</name>
    </ligand>
</feature>
<organism evidence="9 10">
    <name type="scientific">Dictyobacter alpinus</name>
    <dbReference type="NCBI Taxonomy" id="2014873"/>
    <lineage>
        <taxon>Bacteria</taxon>
        <taxon>Bacillati</taxon>
        <taxon>Chloroflexota</taxon>
        <taxon>Ktedonobacteria</taxon>
        <taxon>Ktedonobacterales</taxon>
        <taxon>Dictyobacteraceae</taxon>
        <taxon>Dictyobacter</taxon>
    </lineage>
</organism>
<name>A0A402B524_9CHLR</name>
<evidence type="ECO:0000256" key="1">
    <source>
        <dbReference type="ARBA" id="ARBA00000306"/>
    </source>
</evidence>
<dbReference type="GO" id="GO:0008798">
    <property type="term" value="F:beta-aspartyl-peptidase activity"/>
    <property type="evidence" value="ECO:0007669"/>
    <property type="project" value="UniProtKB-EC"/>
</dbReference>
<dbReference type="EMBL" id="BIFT01000001">
    <property type="protein sequence ID" value="GCE26451.1"/>
    <property type="molecule type" value="Genomic_DNA"/>
</dbReference>
<sequence length="315" mass="33190">MQQIAQKKQRENDLMSIALIVHGGAGNISPERADAAQAGCKAAASIGWQMLQNGGSALDAVEAAVRSLEDNPEFNAGRGSCLNKDGKIEMDASIMDGSNLTVGAIAGVQLIRHPITLARRVQESEHAFLIGAGAEFFAKEQGIEFCTYEDLLTERQYNAWKKHDSTSLTYEAKGPGEKSEKHGTVGAIAIDSQGHLACATSTGGILNKYPGRVGDSPLIGCGFYADEHAAISCTGYGEDFIRLMIARRAASSVAEGHSAQEAADAAIQFLAEHAEGDGGLIIIDRNGNIGKAKNSAHLAHAYINEELAEPVADIG</sequence>
<gene>
    <name evidence="9" type="ORF">KDA_19350</name>
</gene>
<dbReference type="AlphaFoldDB" id="A0A402B524"/>
<evidence type="ECO:0000256" key="2">
    <source>
        <dbReference type="ARBA" id="ARBA00022670"/>
    </source>
</evidence>
<dbReference type="InterPro" id="IPR000246">
    <property type="entry name" value="Peptidase_T2"/>
</dbReference>
<evidence type="ECO:0000313" key="10">
    <source>
        <dbReference type="Proteomes" id="UP000287171"/>
    </source>
</evidence>
<reference evidence="10" key="1">
    <citation type="submission" date="2018-12" db="EMBL/GenBank/DDBJ databases">
        <title>Tengunoibacter tsumagoiensis gen. nov., sp. nov., Dictyobacter kobayashii sp. nov., D. alpinus sp. nov., and D. joshuensis sp. nov. and description of Dictyobacteraceae fam. nov. within the order Ktedonobacterales isolated from Tengu-no-mugimeshi.</title>
        <authorList>
            <person name="Wang C.M."/>
            <person name="Zheng Y."/>
            <person name="Sakai Y."/>
            <person name="Toyoda A."/>
            <person name="Minakuchi Y."/>
            <person name="Abe K."/>
            <person name="Yokota A."/>
            <person name="Yabe S."/>
        </authorList>
    </citation>
    <scope>NUCLEOTIDE SEQUENCE [LARGE SCALE GENOMIC DNA]</scope>
    <source>
        <strain evidence="10">Uno16</strain>
    </source>
</reference>
<dbReference type="GO" id="GO:0004067">
    <property type="term" value="F:asparaginase activity"/>
    <property type="evidence" value="ECO:0007669"/>
    <property type="project" value="UniProtKB-EC"/>
</dbReference>
<comment type="catalytic activity">
    <reaction evidence="5">
        <text>L-asparagine + H2O = L-aspartate + NH4(+)</text>
        <dbReference type="Rhea" id="RHEA:21016"/>
        <dbReference type="ChEBI" id="CHEBI:15377"/>
        <dbReference type="ChEBI" id="CHEBI:28938"/>
        <dbReference type="ChEBI" id="CHEBI:29991"/>
        <dbReference type="ChEBI" id="CHEBI:58048"/>
        <dbReference type="EC" id="3.5.1.1"/>
    </reaction>
</comment>
<dbReference type="CDD" id="cd04702">
    <property type="entry name" value="ASRGL1_like"/>
    <property type="match status" value="1"/>
</dbReference>
<evidence type="ECO:0000256" key="6">
    <source>
        <dbReference type="PIRSR" id="PIRSR600246-1"/>
    </source>
</evidence>
<dbReference type="PANTHER" id="PTHR10188">
    <property type="entry name" value="L-ASPARAGINASE"/>
    <property type="match status" value="1"/>
</dbReference>
<keyword evidence="10" id="KW-1185">Reference proteome</keyword>
<evidence type="ECO:0000256" key="4">
    <source>
        <dbReference type="ARBA" id="ARBA00022813"/>
    </source>
</evidence>
<keyword evidence="2" id="KW-0645">Protease</keyword>
<dbReference type="Pfam" id="PF01112">
    <property type="entry name" value="Asparaginase_2"/>
    <property type="match status" value="1"/>
</dbReference>
<dbReference type="SUPFAM" id="SSF56235">
    <property type="entry name" value="N-terminal nucleophile aminohydrolases (Ntn hydrolases)"/>
    <property type="match status" value="1"/>
</dbReference>
<keyword evidence="3" id="KW-0378">Hydrolase</keyword>
<keyword evidence="4" id="KW-0068">Autocatalytic cleavage</keyword>
<evidence type="ECO:0000256" key="7">
    <source>
        <dbReference type="PIRSR" id="PIRSR600246-2"/>
    </source>
</evidence>
<feature type="site" description="Cleavage; by autolysis" evidence="8">
    <location>
        <begin position="183"/>
        <end position="184"/>
    </location>
</feature>
<proteinExistence type="predicted"/>
<dbReference type="InterPro" id="IPR029055">
    <property type="entry name" value="Ntn_hydrolases_N"/>
</dbReference>
<accession>A0A402B524</accession>
<dbReference type="PANTHER" id="PTHR10188:SF6">
    <property type="entry name" value="N(4)-(BETA-N-ACETYLGLUCOSAMINYL)-L-ASPARAGINASE"/>
    <property type="match status" value="1"/>
</dbReference>
<evidence type="ECO:0000256" key="8">
    <source>
        <dbReference type="PIRSR" id="PIRSR600246-3"/>
    </source>
</evidence>
<comment type="catalytic activity">
    <reaction evidence="1">
        <text>Cleavage of a beta-linked Asp residue from the N-terminus of a polypeptide.</text>
        <dbReference type="EC" id="3.4.19.5"/>
    </reaction>
</comment>
<protein>
    <submittedName>
        <fullName evidence="9">Peptidase T</fullName>
    </submittedName>
</protein>
<feature type="active site" description="Nucleophile" evidence="6">
    <location>
        <position position="184"/>
    </location>
</feature>
<dbReference type="Proteomes" id="UP000287171">
    <property type="component" value="Unassembled WGS sequence"/>
</dbReference>
<evidence type="ECO:0000256" key="5">
    <source>
        <dbReference type="ARBA" id="ARBA00049366"/>
    </source>
</evidence>
<dbReference type="InterPro" id="IPR033844">
    <property type="entry name" value="ASRGL1_meta"/>
</dbReference>